<name>A0A0K2GIG8_NITMO</name>
<accession>A0A0K2GIG8</accession>
<dbReference type="AlphaFoldDB" id="A0A0K2GIG8"/>
<dbReference type="KEGG" id="nmv:NITMOv2_4282"/>
<evidence type="ECO:0000313" key="2">
    <source>
        <dbReference type="Proteomes" id="UP000069205"/>
    </source>
</evidence>
<protein>
    <submittedName>
        <fullName evidence="1">Uncharacterized protein</fullName>
    </submittedName>
</protein>
<proteinExistence type="predicted"/>
<keyword evidence="2" id="KW-1185">Reference proteome</keyword>
<dbReference type="PATRIC" id="fig|42253.5.peg.4225"/>
<evidence type="ECO:0000313" key="1">
    <source>
        <dbReference type="EMBL" id="ALA60659.1"/>
    </source>
</evidence>
<dbReference type="EMBL" id="CP011801">
    <property type="protein sequence ID" value="ALA60659.1"/>
    <property type="molecule type" value="Genomic_DNA"/>
</dbReference>
<organism evidence="1 2">
    <name type="scientific">Nitrospira moscoviensis</name>
    <dbReference type="NCBI Taxonomy" id="42253"/>
    <lineage>
        <taxon>Bacteria</taxon>
        <taxon>Pseudomonadati</taxon>
        <taxon>Nitrospirota</taxon>
        <taxon>Nitrospiria</taxon>
        <taxon>Nitrospirales</taxon>
        <taxon>Nitrospiraceae</taxon>
        <taxon>Nitrospira</taxon>
    </lineage>
</organism>
<reference evidence="1 2" key="1">
    <citation type="journal article" date="2015" name="Proc. Natl. Acad. Sci. U.S.A.">
        <title>Expanded metabolic versatility of ubiquitous nitrite-oxidizing bacteria from the genus Nitrospira.</title>
        <authorList>
            <person name="Koch H."/>
            <person name="Lucker S."/>
            <person name="Albertsen M."/>
            <person name="Kitzinger K."/>
            <person name="Herbold C."/>
            <person name="Spieck E."/>
            <person name="Nielsen P.H."/>
            <person name="Wagner M."/>
            <person name="Daims H."/>
        </authorList>
    </citation>
    <scope>NUCLEOTIDE SEQUENCE [LARGE SCALE GENOMIC DNA]</scope>
    <source>
        <strain evidence="1 2">NSP M-1</strain>
    </source>
</reference>
<dbReference type="STRING" id="42253.NITMOv2_4282"/>
<dbReference type="Proteomes" id="UP000069205">
    <property type="component" value="Chromosome"/>
</dbReference>
<sequence>MRFIHWLIREAVMAAGVTRAGWSAVGLAGMLAIGSGSAWAIDVKLSQEEAQKALEAGRVPMEKANTPEDVKKVLQQASLATRVGADPEKDPCGTSAILRTKRYRLEAFGRQEAAESKKQKKDVRMPEEFIRKVVDMPNMEVEVQLCGDDEYFAEGVQIALQQGSKTIKPVDVSPAERGRKNEGGNGPAYRSRFTARFAYESFDPNAKTKVIVFFPDGKMSEFEADFSKVK</sequence>
<gene>
    <name evidence="1" type="ORF">NITMOv2_4282</name>
</gene>